<dbReference type="AlphaFoldDB" id="X1CX48"/>
<evidence type="ECO:0000313" key="2">
    <source>
        <dbReference type="EMBL" id="GAG97497.1"/>
    </source>
</evidence>
<accession>X1CX48</accession>
<dbReference type="EMBL" id="BART01025162">
    <property type="protein sequence ID" value="GAG97497.1"/>
    <property type="molecule type" value="Genomic_DNA"/>
</dbReference>
<reference evidence="2" key="1">
    <citation type="journal article" date="2014" name="Front. Microbiol.">
        <title>High frequency of phylogenetically diverse reductive dehalogenase-homologous genes in deep subseafloor sedimentary metagenomes.</title>
        <authorList>
            <person name="Kawai M."/>
            <person name="Futagami T."/>
            <person name="Toyoda A."/>
            <person name="Takaki Y."/>
            <person name="Nishi S."/>
            <person name="Hori S."/>
            <person name="Arai W."/>
            <person name="Tsubouchi T."/>
            <person name="Morono Y."/>
            <person name="Uchiyama I."/>
            <person name="Ito T."/>
            <person name="Fujiyama A."/>
            <person name="Inagaki F."/>
            <person name="Takami H."/>
        </authorList>
    </citation>
    <scope>NUCLEOTIDE SEQUENCE</scope>
    <source>
        <strain evidence="2">Expedition CK06-06</strain>
    </source>
</reference>
<comment type="caution">
    <text evidence="2">The sequence shown here is derived from an EMBL/GenBank/DDBJ whole genome shotgun (WGS) entry which is preliminary data.</text>
</comment>
<keyword evidence="1" id="KW-0812">Transmembrane</keyword>
<gene>
    <name evidence="2" type="ORF">S01H4_45229</name>
</gene>
<keyword evidence="1" id="KW-1133">Transmembrane helix</keyword>
<protein>
    <submittedName>
        <fullName evidence="2">Uncharacterized protein</fullName>
    </submittedName>
</protein>
<name>X1CX48_9ZZZZ</name>
<feature type="non-terminal residue" evidence="2">
    <location>
        <position position="63"/>
    </location>
</feature>
<keyword evidence="1" id="KW-0472">Membrane</keyword>
<evidence type="ECO:0000256" key="1">
    <source>
        <dbReference type="SAM" id="Phobius"/>
    </source>
</evidence>
<sequence>MFAPIFVSVICPVITFAKVLIGPLVDSYPIMDLLKGNGIIKPDNNGQFGNNYHGPFVVKYPAF</sequence>
<proteinExistence type="predicted"/>
<feature type="transmembrane region" description="Helical" evidence="1">
    <location>
        <begin position="6"/>
        <end position="25"/>
    </location>
</feature>
<organism evidence="2">
    <name type="scientific">marine sediment metagenome</name>
    <dbReference type="NCBI Taxonomy" id="412755"/>
    <lineage>
        <taxon>unclassified sequences</taxon>
        <taxon>metagenomes</taxon>
        <taxon>ecological metagenomes</taxon>
    </lineage>
</organism>